<keyword evidence="6 8" id="KW-0472">Membrane</keyword>
<dbReference type="PROSITE" id="PS50866">
    <property type="entry name" value="GOLD"/>
    <property type="match status" value="1"/>
</dbReference>
<proteinExistence type="inferred from homology"/>
<dbReference type="PANTHER" id="PTHR22811">
    <property type="entry name" value="TRANSMEMBRANE EMP24 DOMAIN-CONTAINING PROTEIN"/>
    <property type="match status" value="1"/>
</dbReference>
<comment type="subcellular location">
    <subcellularLocation>
        <location evidence="1 7">Membrane</location>
        <topology evidence="1 7">Single-pass type I membrane protein</topology>
    </subcellularLocation>
</comment>
<evidence type="ECO:0000256" key="6">
    <source>
        <dbReference type="ARBA" id="ARBA00023136"/>
    </source>
</evidence>
<organism evidence="10 11">
    <name type="scientific">Leishmania panamensis</name>
    <dbReference type="NCBI Taxonomy" id="5679"/>
    <lineage>
        <taxon>Eukaryota</taxon>
        <taxon>Discoba</taxon>
        <taxon>Euglenozoa</taxon>
        <taxon>Kinetoplastea</taxon>
        <taxon>Metakinetoplastina</taxon>
        <taxon>Trypanosomatida</taxon>
        <taxon>Trypanosomatidae</taxon>
        <taxon>Leishmaniinae</taxon>
        <taxon>Leishmania</taxon>
        <taxon>Leishmania guyanensis species complex</taxon>
    </lineage>
</organism>
<dbReference type="GO" id="GO:0016020">
    <property type="term" value="C:membrane"/>
    <property type="evidence" value="ECO:0007669"/>
    <property type="project" value="UniProtKB-SubCell"/>
</dbReference>
<dbReference type="VEuPathDB" id="TriTrypDB:LPAL13_140019800"/>
<keyword evidence="5 8" id="KW-1133">Transmembrane helix</keyword>
<keyword evidence="3 7" id="KW-0812">Transmembrane</keyword>
<evidence type="ECO:0000256" key="8">
    <source>
        <dbReference type="SAM" id="Phobius"/>
    </source>
</evidence>
<feature type="domain" description="GOLD" evidence="9">
    <location>
        <begin position="73"/>
        <end position="188"/>
    </location>
</feature>
<dbReference type="OrthoDB" id="275537at2759"/>
<dbReference type="VEuPathDB" id="TriTrypDB:LPMP_141390"/>
<reference evidence="10 11" key="1">
    <citation type="journal article" date="2015" name="Sci. Rep.">
        <title>The genome of Leishmania panamensis: insights into genomics of the L. (Viannia) subgenus.</title>
        <authorList>
            <person name="Llanes A."/>
            <person name="Restrepo C.M."/>
            <person name="Vecchio G.D."/>
            <person name="Anguizola F.J."/>
            <person name="Lleonart R."/>
        </authorList>
    </citation>
    <scope>NUCLEOTIDE SEQUENCE [LARGE SCALE GENOMIC DNA]</scope>
    <source>
        <strain evidence="10 11">MHOM/PA/94/PSC-1</strain>
    </source>
</reference>
<dbReference type="SMART" id="SM01190">
    <property type="entry name" value="EMP24_GP25L"/>
    <property type="match status" value="1"/>
</dbReference>
<dbReference type="AlphaFoldDB" id="A0A088RLQ0"/>
<dbReference type="KEGG" id="lpan:LPMP_141390"/>
<sequence>MTSLLPPSATAHRRTHALSHLLPLYPACPFLQSHLTYPHPSPRVCVCVYLSASACRVVTRGMRFGVVCGLLAALCTVAIVLPATALRVKPTITALTFDVGKEEVCLYSIGKDFYEGVALHYHVMAGENDFDVFIRDVDGHVIYASYAGEHGAEDRVYFTTHANKEHAYCIDNRDYSGEPKMIKMEVGLTSLKRWKTRIDPLRKTMTRADGFVMGMHDDQILLRMKEQGIREWVEKIFTMLTVRLVTEAFVVTVIALLNALSITYLFRRASLQGSLTGRPVRK</sequence>
<name>A0A088RLQ0_LEIPA</name>
<evidence type="ECO:0000256" key="3">
    <source>
        <dbReference type="ARBA" id="ARBA00022692"/>
    </source>
</evidence>
<evidence type="ECO:0000256" key="4">
    <source>
        <dbReference type="ARBA" id="ARBA00022729"/>
    </source>
</evidence>
<keyword evidence="11" id="KW-1185">Reference proteome</keyword>
<dbReference type="EMBL" id="CP009383">
    <property type="protein sequence ID" value="AIN96715.1"/>
    <property type="molecule type" value="Genomic_DNA"/>
</dbReference>
<evidence type="ECO:0000256" key="7">
    <source>
        <dbReference type="RuleBase" id="RU003827"/>
    </source>
</evidence>
<gene>
    <name evidence="10" type="ORF">LPMP_141390</name>
</gene>
<evidence type="ECO:0000313" key="11">
    <source>
        <dbReference type="Proteomes" id="UP000063063"/>
    </source>
</evidence>
<accession>A0A088RLQ0</accession>
<dbReference type="InterPro" id="IPR009038">
    <property type="entry name" value="GOLD_dom"/>
</dbReference>
<evidence type="ECO:0000259" key="9">
    <source>
        <dbReference type="PROSITE" id="PS50866"/>
    </source>
</evidence>
<dbReference type="Proteomes" id="UP000063063">
    <property type="component" value="Chromosome 14"/>
</dbReference>
<dbReference type="InterPro" id="IPR015720">
    <property type="entry name" value="Emp24-like"/>
</dbReference>
<evidence type="ECO:0000313" key="10">
    <source>
        <dbReference type="EMBL" id="AIN96715.1"/>
    </source>
</evidence>
<dbReference type="GeneID" id="22573406"/>
<evidence type="ECO:0000256" key="1">
    <source>
        <dbReference type="ARBA" id="ARBA00004479"/>
    </source>
</evidence>
<feature type="transmembrane region" description="Helical" evidence="8">
    <location>
        <begin position="64"/>
        <end position="86"/>
    </location>
</feature>
<dbReference type="eggNOG" id="KOG1693">
    <property type="taxonomic scope" value="Eukaryota"/>
</dbReference>
<dbReference type="Pfam" id="PF01105">
    <property type="entry name" value="EMP24_GP25L"/>
    <property type="match status" value="1"/>
</dbReference>
<protein>
    <recommendedName>
        <fullName evidence="9">GOLD domain-containing protein</fullName>
    </recommendedName>
</protein>
<keyword evidence="4" id="KW-0732">Signal</keyword>
<feature type="transmembrane region" description="Helical" evidence="8">
    <location>
        <begin position="244"/>
        <end position="266"/>
    </location>
</feature>
<comment type="similarity">
    <text evidence="2 7">Belongs to the EMP24/GP25L family.</text>
</comment>
<evidence type="ECO:0000256" key="5">
    <source>
        <dbReference type="ARBA" id="ARBA00022989"/>
    </source>
</evidence>
<dbReference type="RefSeq" id="XP_010697368.1">
    <property type="nucleotide sequence ID" value="XM_010699066.1"/>
</dbReference>
<evidence type="ECO:0000256" key="2">
    <source>
        <dbReference type="ARBA" id="ARBA00007104"/>
    </source>
</evidence>